<feature type="domain" description="HTH tetR-type" evidence="3">
    <location>
        <begin position="14"/>
        <end position="74"/>
    </location>
</feature>
<dbReference type="InterPro" id="IPR039532">
    <property type="entry name" value="TetR_C_Firmicutes"/>
</dbReference>
<comment type="caution">
    <text evidence="4">The sequence shown here is derived from an EMBL/GenBank/DDBJ whole genome shotgun (WGS) entry which is preliminary data.</text>
</comment>
<dbReference type="Proteomes" id="UP000290106">
    <property type="component" value="Unassembled WGS sequence"/>
</dbReference>
<keyword evidence="1 2" id="KW-0238">DNA-binding</keyword>
<feature type="DNA-binding region" description="H-T-H motif" evidence="2">
    <location>
        <begin position="37"/>
        <end position="56"/>
    </location>
</feature>
<dbReference type="PANTHER" id="PTHR43479">
    <property type="entry name" value="ACREF/ENVCD OPERON REPRESSOR-RELATED"/>
    <property type="match status" value="1"/>
</dbReference>
<dbReference type="AlphaFoldDB" id="A0A4Q1RK36"/>
<evidence type="ECO:0000313" key="5">
    <source>
        <dbReference type="Proteomes" id="UP000290106"/>
    </source>
</evidence>
<dbReference type="InterPro" id="IPR009057">
    <property type="entry name" value="Homeodomain-like_sf"/>
</dbReference>
<dbReference type="PANTHER" id="PTHR43479:SF7">
    <property type="entry name" value="TETR-FAMILY TRANSCRIPTIONAL REGULATOR"/>
    <property type="match status" value="1"/>
</dbReference>
<dbReference type="OrthoDB" id="9810250at2"/>
<dbReference type="InterPro" id="IPR050624">
    <property type="entry name" value="HTH-type_Tx_Regulator"/>
</dbReference>
<organism evidence="4 5">
    <name type="scientific">Blautia faecicola</name>
    <dbReference type="NCBI Taxonomy" id="2509240"/>
    <lineage>
        <taxon>Bacteria</taxon>
        <taxon>Bacillati</taxon>
        <taxon>Bacillota</taxon>
        <taxon>Clostridia</taxon>
        <taxon>Lachnospirales</taxon>
        <taxon>Lachnospiraceae</taxon>
        <taxon>Blautia</taxon>
    </lineage>
</organism>
<sequence length="207" mass="23674">METKKGEKMDRRVRKTRAQLRAGLARLMQQKNIKEITVKELVDEIDINRSTFYLHYTDIYQMLQSIEGELMEDILEAIKEHPLDPGMKEEGYSFAIQLFRILAANKDICAALMGPNGDMAFVEKIEKLVEDAVLPELFTMFPQNVNDIKYAYAFCINGCVGMIKCWLTGDSDDTPEHMAYLTHNIISEAPRNFATKVLNSAQERTTV</sequence>
<dbReference type="RefSeq" id="WP_129258725.1">
    <property type="nucleotide sequence ID" value="NZ_JBGKFY010000003.1"/>
</dbReference>
<dbReference type="InterPro" id="IPR001647">
    <property type="entry name" value="HTH_TetR"/>
</dbReference>
<evidence type="ECO:0000259" key="3">
    <source>
        <dbReference type="PROSITE" id="PS50977"/>
    </source>
</evidence>
<evidence type="ECO:0000313" key="4">
    <source>
        <dbReference type="EMBL" id="RXS76171.1"/>
    </source>
</evidence>
<protein>
    <submittedName>
        <fullName evidence="4">TetR/AcrR family transcriptional regulator</fullName>
    </submittedName>
</protein>
<dbReference type="Pfam" id="PF14278">
    <property type="entry name" value="TetR_C_8"/>
    <property type="match status" value="1"/>
</dbReference>
<dbReference type="GO" id="GO:0003677">
    <property type="term" value="F:DNA binding"/>
    <property type="evidence" value="ECO:0007669"/>
    <property type="project" value="UniProtKB-UniRule"/>
</dbReference>
<dbReference type="PROSITE" id="PS50977">
    <property type="entry name" value="HTH_TETR_2"/>
    <property type="match status" value="1"/>
</dbReference>
<name>A0A4Q1RK36_9FIRM</name>
<gene>
    <name evidence="4" type="ORF">ETP43_13850</name>
</gene>
<dbReference type="EMBL" id="SDKC01000001">
    <property type="protein sequence ID" value="RXS76171.1"/>
    <property type="molecule type" value="Genomic_DNA"/>
</dbReference>
<dbReference type="Gene3D" id="1.10.357.10">
    <property type="entry name" value="Tetracycline Repressor, domain 2"/>
    <property type="match status" value="1"/>
</dbReference>
<evidence type="ECO:0000256" key="1">
    <source>
        <dbReference type="ARBA" id="ARBA00023125"/>
    </source>
</evidence>
<accession>A0A4Q1RK36</accession>
<reference evidence="4 5" key="1">
    <citation type="submission" date="2019-01" db="EMBL/GenBank/DDBJ databases">
        <title>Blautia sp. nov. KGMB01111 isolated human feces.</title>
        <authorList>
            <person name="Park J.-E."/>
            <person name="Kim J.-S."/>
            <person name="Park S.-H."/>
        </authorList>
    </citation>
    <scope>NUCLEOTIDE SEQUENCE [LARGE SCALE GENOMIC DNA]</scope>
    <source>
        <strain evidence="4 5">KGMB01111</strain>
    </source>
</reference>
<evidence type="ECO:0000256" key="2">
    <source>
        <dbReference type="PROSITE-ProRule" id="PRU00335"/>
    </source>
</evidence>
<keyword evidence="5" id="KW-1185">Reference proteome</keyword>
<dbReference type="SUPFAM" id="SSF46689">
    <property type="entry name" value="Homeodomain-like"/>
    <property type="match status" value="1"/>
</dbReference>
<proteinExistence type="predicted"/>